<feature type="non-terminal residue" evidence="1">
    <location>
        <position position="1"/>
    </location>
</feature>
<name>A0A0F7WUZ9_CHLPN</name>
<accession>A0A0F7WUZ9</accession>
<gene>
    <name evidence="1" type="ORF">BN1224_H12_BD_00010</name>
</gene>
<proteinExistence type="predicted"/>
<reference evidence="1" key="1">
    <citation type="submission" date="2015-05" db="EMBL/GenBank/DDBJ databases">
        <authorList>
            <person name="Rattei Thomas"/>
        </authorList>
    </citation>
    <scope>NUCLEOTIDE SEQUENCE</scope>
    <source>
        <strain evidence="1">H12</strain>
    </source>
</reference>
<dbReference type="AlphaFoldDB" id="A0A0F7WUZ9"/>
<sequence>KSSYQKFNETPSPSSSLFFPSTLLKASSLETLFFNITALE</sequence>
<protein>
    <submittedName>
        <fullName evidence="1">Uncharacterized protein</fullName>
    </submittedName>
</protein>
<evidence type="ECO:0000313" key="1">
    <source>
        <dbReference type="EMBL" id="CRI43401.1"/>
    </source>
</evidence>
<dbReference type="EMBL" id="LN847118">
    <property type="protein sequence ID" value="CRI43401.1"/>
    <property type="molecule type" value="Genomic_DNA"/>
</dbReference>
<organism evidence="1">
    <name type="scientific">Chlamydia pneumoniae</name>
    <name type="common">Chlamydophila pneumoniae</name>
    <dbReference type="NCBI Taxonomy" id="83558"/>
    <lineage>
        <taxon>Bacteria</taxon>
        <taxon>Pseudomonadati</taxon>
        <taxon>Chlamydiota</taxon>
        <taxon>Chlamydiia</taxon>
        <taxon>Chlamydiales</taxon>
        <taxon>Chlamydiaceae</taxon>
        <taxon>Chlamydia/Chlamydophila group</taxon>
        <taxon>Chlamydia</taxon>
    </lineage>
</organism>